<dbReference type="InterPro" id="IPR048501">
    <property type="entry name" value="Legum_prodom"/>
</dbReference>
<evidence type="ECO:0000256" key="2">
    <source>
        <dbReference type="SAM" id="SignalP"/>
    </source>
</evidence>
<dbReference type="EMBL" id="CAXLJL010000149">
    <property type="protein sequence ID" value="CAL5133035.1"/>
    <property type="molecule type" value="Genomic_DNA"/>
</dbReference>
<feature type="chain" id="PRO_5043348815" description="Legumain prodomain domain-containing protein" evidence="2">
    <location>
        <begin position="20"/>
        <end position="170"/>
    </location>
</feature>
<proteinExistence type="predicted"/>
<feature type="domain" description="Legumain prodomain" evidence="3">
    <location>
        <begin position="80"/>
        <end position="169"/>
    </location>
</feature>
<protein>
    <recommendedName>
        <fullName evidence="3">Legumain prodomain domain-containing protein</fullName>
    </recommendedName>
</protein>
<dbReference type="Proteomes" id="UP001497525">
    <property type="component" value="Unassembled WGS sequence"/>
</dbReference>
<organism evidence="4 5">
    <name type="scientific">Calicophoron daubneyi</name>
    <name type="common">Rumen fluke</name>
    <name type="synonym">Paramphistomum daubneyi</name>
    <dbReference type="NCBI Taxonomy" id="300641"/>
    <lineage>
        <taxon>Eukaryota</taxon>
        <taxon>Metazoa</taxon>
        <taxon>Spiralia</taxon>
        <taxon>Lophotrochozoa</taxon>
        <taxon>Platyhelminthes</taxon>
        <taxon>Trematoda</taxon>
        <taxon>Digenea</taxon>
        <taxon>Plagiorchiida</taxon>
        <taxon>Pronocephalata</taxon>
        <taxon>Paramphistomoidea</taxon>
        <taxon>Paramphistomidae</taxon>
        <taxon>Calicophoron</taxon>
    </lineage>
</organism>
<dbReference type="Gene3D" id="1.10.132.130">
    <property type="match status" value="1"/>
</dbReference>
<evidence type="ECO:0000259" key="3">
    <source>
        <dbReference type="Pfam" id="PF20985"/>
    </source>
</evidence>
<accession>A0AAV2T9G2</accession>
<keyword evidence="1" id="KW-0175">Coiled coil</keyword>
<evidence type="ECO:0000256" key="1">
    <source>
        <dbReference type="SAM" id="Coils"/>
    </source>
</evidence>
<name>A0AAV2T9G2_CALDB</name>
<evidence type="ECO:0000313" key="4">
    <source>
        <dbReference type="EMBL" id="CAL5133035.1"/>
    </source>
</evidence>
<reference evidence="4" key="1">
    <citation type="submission" date="2024-06" db="EMBL/GenBank/DDBJ databases">
        <authorList>
            <person name="Liu X."/>
            <person name="Lenzi L."/>
            <person name="Haldenby T S."/>
            <person name="Uol C."/>
        </authorList>
    </citation>
    <scope>NUCLEOTIDE SEQUENCE</scope>
</reference>
<evidence type="ECO:0000313" key="5">
    <source>
        <dbReference type="Proteomes" id="UP001497525"/>
    </source>
</evidence>
<keyword evidence="2" id="KW-0732">Signal</keyword>
<dbReference type="AlphaFoldDB" id="A0AAV2T9G2"/>
<feature type="signal peptide" evidence="2">
    <location>
        <begin position="1"/>
        <end position="19"/>
    </location>
</feature>
<dbReference type="InterPro" id="IPR046427">
    <property type="entry name" value="Legumain_prodom_sf"/>
</dbReference>
<dbReference type="Pfam" id="PF20985">
    <property type="entry name" value="Legum_prodom"/>
    <property type="match status" value="1"/>
</dbReference>
<sequence length="170" mass="19769">MKLSAILCLLAANFFIVLAATPEEETRAAAKRYLKELEEQLDKNDAIRSDEAHFVPIIHKIRKAKSEKERKEAEAEFEHEYFLKKSVEDSFKYINRKVKQYEAEHPGKNIIRNHLERIACYKEIHQYFSARCSSIKKTPYVLSNLVLFDEMCTRGVNSEVVNAAIDEICK</sequence>
<comment type="caution">
    <text evidence="4">The sequence shown here is derived from an EMBL/GenBank/DDBJ whole genome shotgun (WGS) entry which is preliminary data.</text>
</comment>
<gene>
    <name evidence="4" type="ORF">CDAUBV1_LOCUS6323</name>
</gene>
<feature type="coiled-coil region" evidence="1">
    <location>
        <begin position="23"/>
        <end position="50"/>
    </location>
</feature>